<dbReference type="OrthoDB" id="9803735at2"/>
<name>A0A366X3L1_9RHOB</name>
<evidence type="ECO:0000313" key="2">
    <source>
        <dbReference type="Proteomes" id="UP000252706"/>
    </source>
</evidence>
<organism evidence="1 2">
    <name type="scientific">Phaeobacter gallaeciensis</name>
    <dbReference type="NCBI Taxonomy" id="60890"/>
    <lineage>
        <taxon>Bacteria</taxon>
        <taxon>Pseudomonadati</taxon>
        <taxon>Pseudomonadota</taxon>
        <taxon>Alphaproteobacteria</taxon>
        <taxon>Rhodobacterales</taxon>
        <taxon>Roseobacteraceae</taxon>
        <taxon>Phaeobacter</taxon>
    </lineage>
</organism>
<dbReference type="Proteomes" id="UP000252706">
    <property type="component" value="Unassembled WGS sequence"/>
</dbReference>
<protein>
    <submittedName>
        <fullName evidence="1">Uncharacterized protein</fullName>
    </submittedName>
</protein>
<dbReference type="AlphaFoldDB" id="A0A366X3L1"/>
<accession>A0A366X3L1</accession>
<sequence length="96" mass="10614">MTRCTHSVDYFESGGRRMANNPVIINTKQAQRSLSELAKVQSLFASPLNGRIRVGIPDDFDEGVLERALTEFNRSNWGVDVAATSGSHGSLPRYNM</sequence>
<gene>
    <name evidence="1" type="ORF">DS909_09745</name>
</gene>
<reference evidence="1 2" key="1">
    <citation type="submission" date="2018-07" db="EMBL/GenBank/DDBJ databases">
        <title>Modular assembly of carbohydrate-degrading microbial communities in the ocean.</title>
        <authorList>
            <person name="Enke T.N."/>
            <person name="Datta M.S."/>
            <person name="Schwartzman J.A."/>
            <person name="Cermak N."/>
            <person name="Schmitz D.A."/>
            <person name="Barrere J."/>
            <person name="Cordero O.X."/>
        </authorList>
    </citation>
    <scope>NUCLEOTIDE SEQUENCE [LARGE SCALE GENOMIC DNA]</scope>
    <source>
        <strain evidence="1 2">C3M10</strain>
    </source>
</reference>
<proteinExistence type="predicted"/>
<evidence type="ECO:0000313" key="1">
    <source>
        <dbReference type="EMBL" id="RBW56147.1"/>
    </source>
</evidence>
<comment type="caution">
    <text evidence="1">The sequence shown here is derived from an EMBL/GenBank/DDBJ whole genome shotgun (WGS) entry which is preliminary data.</text>
</comment>
<dbReference type="EMBL" id="QOCE01000027">
    <property type="protein sequence ID" value="RBW56147.1"/>
    <property type="molecule type" value="Genomic_DNA"/>
</dbReference>